<dbReference type="GO" id="GO:0005737">
    <property type="term" value="C:cytoplasm"/>
    <property type="evidence" value="ECO:0007669"/>
    <property type="project" value="UniProtKB-SubCell"/>
</dbReference>
<accession>A0A2G8LFV0</accession>
<dbReference type="GO" id="GO:0060271">
    <property type="term" value="P:cilium assembly"/>
    <property type="evidence" value="ECO:0007669"/>
    <property type="project" value="TreeGrafter"/>
</dbReference>
<keyword evidence="4" id="KW-0969">Cilium</keyword>
<organism evidence="7 8">
    <name type="scientific">Stichopus japonicus</name>
    <name type="common">Sea cucumber</name>
    <dbReference type="NCBI Taxonomy" id="307972"/>
    <lineage>
        <taxon>Eukaryota</taxon>
        <taxon>Metazoa</taxon>
        <taxon>Echinodermata</taxon>
        <taxon>Eleutherozoa</taxon>
        <taxon>Echinozoa</taxon>
        <taxon>Holothuroidea</taxon>
        <taxon>Aspidochirotacea</taxon>
        <taxon>Aspidochirotida</taxon>
        <taxon>Stichopodidae</taxon>
        <taxon>Apostichopus</taxon>
    </lineage>
</organism>
<evidence type="ECO:0000313" key="7">
    <source>
        <dbReference type="EMBL" id="PIK59125.1"/>
    </source>
</evidence>
<protein>
    <recommendedName>
        <fullName evidence="6">HYDIN/VesB/CFA65-like Ig-like domain-containing protein</fullName>
    </recommendedName>
</protein>
<dbReference type="Proteomes" id="UP000230750">
    <property type="component" value="Unassembled WGS sequence"/>
</dbReference>
<dbReference type="Pfam" id="PF22544">
    <property type="entry name" value="HYDIN_VesB_CFA65-like_Ig"/>
    <property type="match status" value="1"/>
</dbReference>
<name>A0A2G8LFV0_STIJA</name>
<keyword evidence="5" id="KW-0966">Cell projection</keyword>
<dbReference type="EMBL" id="MRZV01000092">
    <property type="protein sequence ID" value="PIK59125.1"/>
    <property type="molecule type" value="Genomic_DNA"/>
</dbReference>
<keyword evidence="3" id="KW-0963">Cytoplasm</keyword>
<gene>
    <name evidence="7" type="ORF">BSL78_03930</name>
</gene>
<dbReference type="OrthoDB" id="10060824at2759"/>
<dbReference type="PANTHER" id="PTHR45912:SF3">
    <property type="entry name" value="CILIA- AND FLAGELLA-ASSOCIATED PROTEIN 47"/>
    <property type="match status" value="1"/>
</dbReference>
<comment type="caution">
    <text evidence="7">The sequence shown here is derived from an EMBL/GenBank/DDBJ whole genome shotgun (WGS) entry which is preliminary data.</text>
</comment>
<dbReference type="InterPro" id="IPR053879">
    <property type="entry name" value="HYDIN_VesB_CFA65-like_Ig"/>
</dbReference>
<dbReference type="InterPro" id="IPR013783">
    <property type="entry name" value="Ig-like_fold"/>
</dbReference>
<evidence type="ECO:0000256" key="4">
    <source>
        <dbReference type="ARBA" id="ARBA00023069"/>
    </source>
</evidence>
<dbReference type="STRING" id="307972.A0A2G8LFV0"/>
<reference evidence="7 8" key="1">
    <citation type="journal article" date="2017" name="PLoS Biol.">
        <title>The sea cucumber genome provides insights into morphological evolution and visceral regeneration.</title>
        <authorList>
            <person name="Zhang X."/>
            <person name="Sun L."/>
            <person name="Yuan J."/>
            <person name="Sun Y."/>
            <person name="Gao Y."/>
            <person name="Zhang L."/>
            <person name="Li S."/>
            <person name="Dai H."/>
            <person name="Hamel J.F."/>
            <person name="Liu C."/>
            <person name="Yu Y."/>
            <person name="Liu S."/>
            <person name="Lin W."/>
            <person name="Guo K."/>
            <person name="Jin S."/>
            <person name="Xu P."/>
            <person name="Storey K.B."/>
            <person name="Huan P."/>
            <person name="Zhang T."/>
            <person name="Zhou Y."/>
            <person name="Zhang J."/>
            <person name="Lin C."/>
            <person name="Li X."/>
            <person name="Xing L."/>
            <person name="Huo D."/>
            <person name="Sun M."/>
            <person name="Wang L."/>
            <person name="Mercier A."/>
            <person name="Li F."/>
            <person name="Yang H."/>
            <person name="Xiang J."/>
        </authorList>
    </citation>
    <scope>NUCLEOTIDE SEQUENCE [LARGE SCALE GENOMIC DNA]</scope>
    <source>
        <strain evidence="7">Shaxun</strain>
        <tissue evidence="7">Muscle</tissue>
    </source>
</reference>
<evidence type="ECO:0000256" key="5">
    <source>
        <dbReference type="ARBA" id="ARBA00023273"/>
    </source>
</evidence>
<evidence type="ECO:0000256" key="2">
    <source>
        <dbReference type="ARBA" id="ARBA00004496"/>
    </source>
</evidence>
<dbReference type="PANTHER" id="PTHR45912">
    <property type="entry name" value="CILIA- AND FLAGELLA-ASSOCIATED PROTEIN 47"/>
    <property type="match status" value="1"/>
</dbReference>
<evidence type="ECO:0000313" key="8">
    <source>
        <dbReference type="Proteomes" id="UP000230750"/>
    </source>
</evidence>
<keyword evidence="8" id="KW-1185">Reference proteome</keyword>
<feature type="domain" description="HYDIN/VesB/CFA65-like Ig-like" evidence="6">
    <location>
        <begin position="90"/>
        <end position="184"/>
    </location>
</feature>
<evidence type="ECO:0000256" key="3">
    <source>
        <dbReference type="ARBA" id="ARBA00022490"/>
    </source>
</evidence>
<dbReference type="GO" id="GO:0005929">
    <property type="term" value="C:cilium"/>
    <property type="evidence" value="ECO:0007669"/>
    <property type="project" value="UniProtKB-SubCell"/>
</dbReference>
<evidence type="ECO:0000259" key="6">
    <source>
        <dbReference type="Pfam" id="PF22544"/>
    </source>
</evidence>
<evidence type="ECO:0000256" key="1">
    <source>
        <dbReference type="ARBA" id="ARBA00004138"/>
    </source>
</evidence>
<dbReference type="Gene3D" id="2.60.40.10">
    <property type="entry name" value="Immunoglobulins"/>
    <property type="match status" value="1"/>
</dbReference>
<comment type="subcellular location">
    <subcellularLocation>
        <location evidence="1">Cell projection</location>
        <location evidence="1">Cilium</location>
    </subcellularLocation>
    <subcellularLocation>
        <location evidence="2">Cytoplasm</location>
    </subcellularLocation>
</comment>
<dbReference type="AlphaFoldDB" id="A0A2G8LFV0"/>
<sequence>MDGDVVGVRIIPPVIEFYDAETSTIHCQNVTVQNISSSSKQIKFHGPDSKVTATVEFSTEERQDYQDRIILQVDDDVIEIPLCAYSPQPLLDLEGPVDFGCVVRNCKVLSKEITLYNHGTLPGNFTISYSGEKPVTIKPTKGTLKPHTAQNVKVEFVTKYVGILNEEAEVQLDGQEPSTLQIKAEVVESSLQILSPKNGQQLKCIKFGCIYYGTDKTQPAVLFNNSPDVVNFVTSLDEEAEGMEWDTFAKTKSCSSSLTSLMRALPNQGTLLPYEKVPIFFRFSPRYNNSRQGWKGTSTPPPRQDFALYMNIVTVGNSGGSDVTNEKEIGIGEGDQRTPLDSVQQVIHSLHILLTGQGISTFKKKEPKFNPGITPLVVGEVGQLVDVKVDELKAYQQGSLFRGSEDTRTSTR</sequence>
<proteinExistence type="predicted"/>